<organism evidence="2 3">
    <name type="scientific">Arcicella rosea</name>
    <dbReference type="NCBI Taxonomy" id="502909"/>
    <lineage>
        <taxon>Bacteria</taxon>
        <taxon>Pseudomonadati</taxon>
        <taxon>Bacteroidota</taxon>
        <taxon>Cytophagia</taxon>
        <taxon>Cytophagales</taxon>
        <taxon>Flectobacillaceae</taxon>
        <taxon>Arcicella</taxon>
    </lineage>
</organism>
<protein>
    <recommendedName>
        <fullName evidence="1">Type I restriction enzyme R protein N-terminal domain-containing protein</fullName>
    </recommendedName>
</protein>
<comment type="caution">
    <text evidence="2">The sequence shown here is derived from an EMBL/GenBank/DDBJ whole genome shotgun (WGS) entry which is preliminary data.</text>
</comment>
<keyword evidence="3" id="KW-1185">Reference proteome</keyword>
<dbReference type="Proteomes" id="UP000524404">
    <property type="component" value="Unassembled WGS sequence"/>
</dbReference>
<accession>A0A841EG85</accession>
<gene>
    <name evidence="2" type="ORF">HNP25_001004</name>
</gene>
<dbReference type="EMBL" id="JACHKT010000005">
    <property type="protein sequence ID" value="MBB6002352.1"/>
    <property type="molecule type" value="Genomic_DNA"/>
</dbReference>
<sequence length="147" mass="17746">MENLNLPPYDYKLRKVDEKIYIYDILRRKYIVLTPEEWVRQHFVHFLINHHQYPKSLIKLESSLKYNTLLKRTDIQVYGRDGNLMMIVECKAPYIKLTQNVFSQAAEYNQVLKAEYLTITNGMIYHCCKTNWENKHLEFLKDLPLFV</sequence>
<evidence type="ECO:0000313" key="2">
    <source>
        <dbReference type="EMBL" id="MBB6002352.1"/>
    </source>
</evidence>
<dbReference type="AlphaFoldDB" id="A0A841EG85"/>
<reference evidence="2 3" key="1">
    <citation type="submission" date="2020-08" db="EMBL/GenBank/DDBJ databases">
        <title>Functional genomics of gut bacteria from endangered species of beetles.</title>
        <authorList>
            <person name="Carlos-Shanley C."/>
        </authorList>
    </citation>
    <scope>NUCLEOTIDE SEQUENCE [LARGE SCALE GENOMIC DNA]</scope>
    <source>
        <strain evidence="2 3">S00070</strain>
    </source>
</reference>
<dbReference type="InterPro" id="IPR029464">
    <property type="entry name" value="HSDR_N"/>
</dbReference>
<dbReference type="RefSeq" id="WP_184131174.1">
    <property type="nucleotide sequence ID" value="NZ_JACHKT010000005.1"/>
</dbReference>
<feature type="domain" description="Type I restriction enzyme R protein N-terminal" evidence="1">
    <location>
        <begin position="35"/>
        <end position="144"/>
    </location>
</feature>
<proteinExistence type="predicted"/>
<name>A0A841EG85_9BACT</name>
<evidence type="ECO:0000313" key="3">
    <source>
        <dbReference type="Proteomes" id="UP000524404"/>
    </source>
</evidence>
<dbReference type="Pfam" id="PF13588">
    <property type="entry name" value="HSDR_N_2"/>
    <property type="match status" value="1"/>
</dbReference>
<evidence type="ECO:0000259" key="1">
    <source>
        <dbReference type="Pfam" id="PF13588"/>
    </source>
</evidence>